<dbReference type="Proteomes" id="UP000503003">
    <property type="component" value="Chromosome 2"/>
</dbReference>
<accession>A0A6G7CR04</accession>
<dbReference type="KEGG" id="vzi:G5S32_15365"/>
<dbReference type="AlphaFoldDB" id="A0A6G7CR04"/>
<keyword evidence="2" id="KW-0269">Exonuclease</keyword>
<name>A0A6G7CR04_9VIBR</name>
<sequence length="267" mass="30720">MEWLTVNPNHHVYEGKRNDQDFSVLSSYFAKLNADVIAFQEVDSIEAFKRVSSPEYSIVLSDRNLPQYRNHQFSDINQYTGFAIRKGVPFADPKDVDLYGKGNHKLRFASYVVLYPDSAAPVHTLSVHLKAGCTGKFYSQKETCQTLLNQGQNLNFWIKEREKLGQEYVITGDFNHNLSFKQDWLWTTLTQGLKQAPNLATKNTQAECKVRKRNEGKQLHQFRSVIDHMIVSPKLNASNAKQVVYKDQDALNYHLSDHCPIVSSFNW</sequence>
<evidence type="ECO:0000259" key="1">
    <source>
        <dbReference type="Pfam" id="PF03372"/>
    </source>
</evidence>
<dbReference type="GO" id="GO:0004527">
    <property type="term" value="F:exonuclease activity"/>
    <property type="evidence" value="ECO:0007669"/>
    <property type="project" value="UniProtKB-KW"/>
</dbReference>
<dbReference type="InterPro" id="IPR005135">
    <property type="entry name" value="Endo/exonuclease/phosphatase"/>
</dbReference>
<dbReference type="SUPFAM" id="SSF56219">
    <property type="entry name" value="DNase I-like"/>
    <property type="match status" value="1"/>
</dbReference>
<feature type="domain" description="Endonuclease/exonuclease/phosphatase" evidence="1">
    <location>
        <begin position="16"/>
        <end position="258"/>
    </location>
</feature>
<organism evidence="2 3">
    <name type="scientific">Vibrio ziniensis</name>
    <dbReference type="NCBI Taxonomy" id="2711221"/>
    <lineage>
        <taxon>Bacteria</taxon>
        <taxon>Pseudomonadati</taxon>
        <taxon>Pseudomonadota</taxon>
        <taxon>Gammaproteobacteria</taxon>
        <taxon>Vibrionales</taxon>
        <taxon>Vibrionaceae</taxon>
        <taxon>Vibrio</taxon>
    </lineage>
</organism>
<keyword evidence="3" id="KW-1185">Reference proteome</keyword>
<proteinExistence type="predicted"/>
<keyword evidence="2" id="KW-0378">Hydrolase</keyword>
<protein>
    <submittedName>
        <fullName evidence="2">Endonuclease/exonuclease/phosphatase family protein</fullName>
    </submittedName>
</protein>
<evidence type="ECO:0000313" key="2">
    <source>
        <dbReference type="EMBL" id="QIH44514.1"/>
    </source>
</evidence>
<dbReference type="EMBL" id="CP049332">
    <property type="protein sequence ID" value="QIH44514.1"/>
    <property type="molecule type" value="Genomic_DNA"/>
</dbReference>
<gene>
    <name evidence="2" type="ORF">G5S32_15365</name>
</gene>
<keyword evidence="2" id="KW-0255">Endonuclease</keyword>
<dbReference type="InterPro" id="IPR036691">
    <property type="entry name" value="Endo/exonu/phosph_ase_sf"/>
</dbReference>
<dbReference type="GO" id="GO:0004519">
    <property type="term" value="F:endonuclease activity"/>
    <property type="evidence" value="ECO:0007669"/>
    <property type="project" value="UniProtKB-KW"/>
</dbReference>
<dbReference type="Gene3D" id="3.60.10.10">
    <property type="entry name" value="Endonuclease/exonuclease/phosphatase"/>
    <property type="match status" value="1"/>
</dbReference>
<dbReference type="Pfam" id="PF03372">
    <property type="entry name" value="Exo_endo_phos"/>
    <property type="match status" value="1"/>
</dbReference>
<evidence type="ECO:0000313" key="3">
    <source>
        <dbReference type="Proteomes" id="UP000503003"/>
    </source>
</evidence>
<keyword evidence="2" id="KW-0540">Nuclease</keyword>
<reference evidence="2 3" key="1">
    <citation type="submission" date="2020-02" db="EMBL/GenBank/DDBJ databases">
        <title>A complete genome of a marine bacterium Vibrio sp. ZWAL4003 isolated from the mangrove sediment with the ability to degrade polysaccharides.</title>
        <authorList>
            <person name="Wu J."/>
            <person name="Qu W."/>
            <person name="Zeng R."/>
        </authorList>
    </citation>
    <scope>NUCLEOTIDE SEQUENCE [LARGE SCALE GENOMIC DNA]</scope>
    <source>
        <strain evidence="2 3">ZWAL4003</strain>
    </source>
</reference>